<dbReference type="AlphaFoldDB" id="A0AAQ3L4E0"/>
<sequence>MRSALIAVVAFTEDPFASECPAARPELFLGLLRCILHRNDPGWVVGEQRQVARAGLWGLQEEEEEELLESMESRLINAFGALWRRKPEVETGPAVNFHH</sequence>
<protein>
    <submittedName>
        <fullName evidence="1">Uncharacterized protein</fullName>
    </submittedName>
</protein>
<evidence type="ECO:0000313" key="1">
    <source>
        <dbReference type="EMBL" id="WOL18338.1"/>
    </source>
</evidence>
<keyword evidence="2" id="KW-1185">Reference proteome</keyword>
<proteinExistence type="predicted"/>
<organism evidence="1 2">
    <name type="scientific">Canna indica</name>
    <name type="common">Indian-shot</name>
    <dbReference type="NCBI Taxonomy" id="4628"/>
    <lineage>
        <taxon>Eukaryota</taxon>
        <taxon>Viridiplantae</taxon>
        <taxon>Streptophyta</taxon>
        <taxon>Embryophyta</taxon>
        <taxon>Tracheophyta</taxon>
        <taxon>Spermatophyta</taxon>
        <taxon>Magnoliopsida</taxon>
        <taxon>Liliopsida</taxon>
        <taxon>Zingiberales</taxon>
        <taxon>Cannaceae</taxon>
        <taxon>Canna</taxon>
    </lineage>
</organism>
<reference evidence="1 2" key="1">
    <citation type="submission" date="2023-10" db="EMBL/GenBank/DDBJ databases">
        <title>Chromosome-scale genome assembly provides insights into flower coloration mechanisms of Canna indica.</title>
        <authorList>
            <person name="Li C."/>
        </authorList>
    </citation>
    <scope>NUCLEOTIDE SEQUENCE [LARGE SCALE GENOMIC DNA]</scope>
    <source>
        <tissue evidence="1">Flower</tissue>
    </source>
</reference>
<gene>
    <name evidence="1" type="ORF">Cni_G27132</name>
</gene>
<accession>A0AAQ3L4E0</accession>
<evidence type="ECO:0000313" key="2">
    <source>
        <dbReference type="Proteomes" id="UP001327560"/>
    </source>
</evidence>
<dbReference type="Proteomes" id="UP001327560">
    <property type="component" value="Chromosome 8"/>
</dbReference>
<dbReference type="EMBL" id="CP136897">
    <property type="protein sequence ID" value="WOL18338.1"/>
    <property type="molecule type" value="Genomic_DNA"/>
</dbReference>
<name>A0AAQ3L4E0_9LILI</name>